<dbReference type="GO" id="GO:0043565">
    <property type="term" value="F:sequence-specific DNA binding"/>
    <property type="evidence" value="ECO:0007669"/>
    <property type="project" value="InterPro"/>
</dbReference>
<dbReference type="InterPro" id="IPR009057">
    <property type="entry name" value="Homeodomain-like_sf"/>
</dbReference>
<dbReference type="Pfam" id="PF12833">
    <property type="entry name" value="HTH_18"/>
    <property type="match status" value="1"/>
</dbReference>
<evidence type="ECO:0000313" key="15">
    <source>
        <dbReference type="EMBL" id="GMA27604.1"/>
    </source>
</evidence>
<accession>A0AA37UEG1</accession>
<comment type="catalytic activity">
    <reaction evidence="1">
        <text>Hydrolysis of alkylated DNA, releasing 3-methyladenine, 3-methylguanine, 7-methylguanine and 7-methyladenine.</text>
        <dbReference type="EC" id="3.2.2.21"/>
    </reaction>
</comment>
<dbReference type="SMART" id="SM01009">
    <property type="entry name" value="AlkA_N"/>
    <property type="match status" value="1"/>
</dbReference>
<dbReference type="Pfam" id="PF06029">
    <property type="entry name" value="AlkA_N"/>
    <property type="match status" value="1"/>
</dbReference>
<dbReference type="InterPro" id="IPR037046">
    <property type="entry name" value="AlkA_N_sf"/>
</dbReference>
<dbReference type="EC" id="3.2.2.21" evidence="3"/>
<dbReference type="AlphaFoldDB" id="A0AA37UEG1"/>
<evidence type="ECO:0000313" key="16">
    <source>
        <dbReference type="Proteomes" id="UP001157160"/>
    </source>
</evidence>
<dbReference type="PROSITE" id="PS01124">
    <property type="entry name" value="HTH_ARAC_FAMILY_2"/>
    <property type="match status" value="1"/>
</dbReference>
<keyword evidence="5" id="KW-0808">Transferase</keyword>
<proteinExistence type="predicted"/>
<evidence type="ECO:0000256" key="7">
    <source>
        <dbReference type="ARBA" id="ARBA00022763"/>
    </source>
</evidence>
<keyword evidence="10" id="KW-0238">DNA-binding</keyword>
<keyword evidence="13" id="KW-0234">DNA repair</keyword>
<keyword evidence="8" id="KW-0862">Zinc</keyword>
<dbReference type="GO" id="GO:0032131">
    <property type="term" value="F:alkylated DNA binding"/>
    <property type="evidence" value="ECO:0007669"/>
    <property type="project" value="TreeGrafter"/>
</dbReference>
<dbReference type="GO" id="GO:0006285">
    <property type="term" value="P:base-excision repair, AP site formation"/>
    <property type="evidence" value="ECO:0007669"/>
    <property type="project" value="TreeGrafter"/>
</dbReference>
<evidence type="ECO:0000256" key="11">
    <source>
        <dbReference type="ARBA" id="ARBA00023159"/>
    </source>
</evidence>
<dbReference type="Gene3D" id="1.10.340.30">
    <property type="entry name" value="Hypothetical protein, domain 2"/>
    <property type="match status" value="1"/>
</dbReference>
<dbReference type="PANTHER" id="PTHR43003:SF13">
    <property type="entry name" value="DNA-3-METHYLADENINE GLYCOSYLASE 2"/>
    <property type="match status" value="1"/>
</dbReference>
<name>A0AA37UEG1_9MICO</name>
<dbReference type="InterPro" id="IPR004026">
    <property type="entry name" value="Ada_DNA_repair_Zn-bd"/>
</dbReference>
<dbReference type="SUPFAM" id="SSF55945">
    <property type="entry name" value="TATA-box binding protein-like"/>
    <property type="match status" value="1"/>
</dbReference>
<dbReference type="FunFam" id="3.40.10.10:FF:000001">
    <property type="entry name" value="DNA-3-methyladenine glycosylase 2"/>
    <property type="match status" value="1"/>
</dbReference>
<dbReference type="GO" id="GO:0008168">
    <property type="term" value="F:methyltransferase activity"/>
    <property type="evidence" value="ECO:0007669"/>
    <property type="project" value="UniProtKB-KW"/>
</dbReference>
<dbReference type="GO" id="GO:0032259">
    <property type="term" value="P:methylation"/>
    <property type="evidence" value="ECO:0007669"/>
    <property type="project" value="UniProtKB-KW"/>
</dbReference>
<evidence type="ECO:0000256" key="8">
    <source>
        <dbReference type="ARBA" id="ARBA00022833"/>
    </source>
</evidence>
<reference evidence="15 16" key="1">
    <citation type="journal article" date="2014" name="Int. J. Syst. Evol. Microbiol.">
        <title>Complete genome sequence of Corynebacterium casei LMG S-19264T (=DSM 44701T), isolated from a smear-ripened cheese.</title>
        <authorList>
            <consortium name="US DOE Joint Genome Institute (JGI-PGF)"/>
            <person name="Walter F."/>
            <person name="Albersmeier A."/>
            <person name="Kalinowski J."/>
            <person name="Ruckert C."/>
        </authorList>
    </citation>
    <scope>NUCLEOTIDE SEQUENCE [LARGE SCALE GENOMIC DNA]</scope>
    <source>
        <strain evidence="15 16">NBRC 112289</strain>
    </source>
</reference>
<keyword evidence="16" id="KW-1185">Reference proteome</keyword>
<dbReference type="SUPFAM" id="SSF57884">
    <property type="entry name" value="Ada DNA repair protein, N-terminal domain (N-Ada 10)"/>
    <property type="match status" value="1"/>
</dbReference>
<dbReference type="GO" id="GO:0008725">
    <property type="term" value="F:DNA-3-methyladenine glycosylase activity"/>
    <property type="evidence" value="ECO:0007669"/>
    <property type="project" value="TreeGrafter"/>
</dbReference>
<keyword evidence="4" id="KW-0489">Methyltransferase</keyword>
<comment type="cofactor">
    <cofactor evidence="2">
        <name>Zn(2+)</name>
        <dbReference type="ChEBI" id="CHEBI:29105"/>
    </cofactor>
</comment>
<dbReference type="InterPro" id="IPR035451">
    <property type="entry name" value="Ada-like_dom_sf"/>
</dbReference>
<dbReference type="InterPro" id="IPR010316">
    <property type="entry name" value="AlkA_N"/>
</dbReference>
<evidence type="ECO:0000256" key="2">
    <source>
        <dbReference type="ARBA" id="ARBA00001947"/>
    </source>
</evidence>
<evidence type="ECO:0000256" key="6">
    <source>
        <dbReference type="ARBA" id="ARBA00022723"/>
    </source>
</evidence>
<dbReference type="Gene3D" id="3.30.310.20">
    <property type="entry name" value="DNA-3-methyladenine glycosylase AlkA, N-terminal domain"/>
    <property type="match status" value="1"/>
</dbReference>
<dbReference type="GO" id="GO:0032993">
    <property type="term" value="C:protein-DNA complex"/>
    <property type="evidence" value="ECO:0007669"/>
    <property type="project" value="TreeGrafter"/>
</dbReference>
<dbReference type="InterPro" id="IPR003265">
    <property type="entry name" value="HhH-GPD_domain"/>
</dbReference>
<dbReference type="Gene3D" id="3.40.10.10">
    <property type="entry name" value="DNA Methylphosphotriester Repair Domain"/>
    <property type="match status" value="1"/>
</dbReference>
<protein>
    <recommendedName>
        <fullName evidence="3">DNA-3-methyladenine glycosylase II</fullName>
        <ecNumber evidence="3">3.2.2.21</ecNumber>
    </recommendedName>
</protein>
<organism evidence="15 16">
    <name type="scientific">Arenivirga flava</name>
    <dbReference type="NCBI Taxonomy" id="1930060"/>
    <lineage>
        <taxon>Bacteria</taxon>
        <taxon>Bacillati</taxon>
        <taxon>Actinomycetota</taxon>
        <taxon>Actinomycetes</taxon>
        <taxon>Micrococcales</taxon>
        <taxon>Microbacteriaceae</taxon>
        <taxon>Arenivirga</taxon>
    </lineage>
</organism>
<keyword evidence="6" id="KW-0479">Metal-binding</keyword>
<evidence type="ECO:0000259" key="14">
    <source>
        <dbReference type="PROSITE" id="PS01124"/>
    </source>
</evidence>
<dbReference type="SUPFAM" id="SSF46689">
    <property type="entry name" value="Homeodomain-like"/>
    <property type="match status" value="1"/>
</dbReference>
<dbReference type="GO" id="GO:0043916">
    <property type="term" value="F:DNA-7-methylguanine glycosylase activity"/>
    <property type="evidence" value="ECO:0007669"/>
    <property type="project" value="TreeGrafter"/>
</dbReference>
<evidence type="ECO:0000256" key="1">
    <source>
        <dbReference type="ARBA" id="ARBA00000086"/>
    </source>
</evidence>
<evidence type="ECO:0000256" key="3">
    <source>
        <dbReference type="ARBA" id="ARBA00012000"/>
    </source>
</evidence>
<dbReference type="InterPro" id="IPR018060">
    <property type="entry name" value="HTH_AraC"/>
</dbReference>
<dbReference type="GO" id="GO:0006307">
    <property type="term" value="P:DNA alkylation repair"/>
    <property type="evidence" value="ECO:0007669"/>
    <property type="project" value="TreeGrafter"/>
</dbReference>
<comment type="caution">
    <text evidence="15">The sequence shown here is derived from an EMBL/GenBank/DDBJ whole genome shotgun (WGS) entry which is preliminary data.</text>
</comment>
<dbReference type="Proteomes" id="UP001157160">
    <property type="component" value="Unassembled WGS sequence"/>
</dbReference>
<dbReference type="SMART" id="SM00342">
    <property type="entry name" value="HTH_ARAC"/>
    <property type="match status" value="1"/>
</dbReference>
<feature type="domain" description="HTH araC/xylS-type" evidence="14">
    <location>
        <begin position="85"/>
        <end position="183"/>
    </location>
</feature>
<evidence type="ECO:0000256" key="12">
    <source>
        <dbReference type="ARBA" id="ARBA00023163"/>
    </source>
</evidence>
<keyword evidence="7" id="KW-0227">DNA damage</keyword>
<dbReference type="GO" id="GO:0005737">
    <property type="term" value="C:cytoplasm"/>
    <property type="evidence" value="ECO:0007669"/>
    <property type="project" value="TreeGrafter"/>
</dbReference>
<keyword evidence="9" id="KW-0805">Transcription regulation</keyword>
<dbReference type="Gene3D" id="1.10.10.60">
    <property type="entry name" value="Homeodomain-like"/>
    <property type="match status" value="1"/>
</dbReference>
<evidence type="ECO:0000256" key="13">
    <source>
        <dbReference type="ARBA" id="ARBA00023204"/>
    </source>
</evidence>
<evidence type="ECO:0000256" key="4">
    <source>
        <dbReference type="ARBA" id="ARBA00022603"/>
    </source>
</evidence>
<dbReference type="EMBL" id="BSUL01000001">
    <property type="protein sequence ID" value="GMA27604.1"/>
    <property type="molecule type" value="Genomic_DNA"/>
</dbReference>
<dbReference type="GO" id="GO:0003700">
    <property type="term" value="F:DNA-binding transcription factor activity"/>
    <property type="evidence" value="ECO:0007669"/>
    <property type="project" value="InterPro"/>
</dbReference>
<evidence type="ECO:0000256" key="10">
    <source>
        <dbReference type="ARBA" id="ARBA00023125"/>
    </source>
</evidence>
<gene>
    <name evidence="15" type="ORF">GCM10025874_08570</name>
</gene>
<evidence type="ECO:0000256" key="5">
    <source>
        <dbReference type="ARBA" id="ARBA00022679"/>
    </source>
</evidence>
<dbReference type="SMART" id="SM00478">
    <property type="entry name" value="ENDO3c"/>
    <property type="match status" value="1"/>
</dbReference>
<dbReference type="SUPFAM" id="SSF48150">
    <property type="entry name" value="DNA-glycosylase"/>
    <property type="match status" value="1"/>
</dbReference>
<keyword evidence="12" id="KW-0804">Transcription</keyword>
<dbReference type="PANTHER" id="PTHR43003">
    <property type="entry name" value="DNA-3-METHYLADENINE GLYCOSYLASE"/>
    <property type="match status" value="1"/>
</dbReference>
<dbReference type="InterPro" id="IPR011257">
    <property type="entry name" value="DNA_glycosylase"/>
</dbReference>
<dbReference type="InterPro" id="IPR051912">
    <property type="entry name" value="Alkylbase_DNA_Glycosylase/TA"/>
</dbReference>
<keyword evidence="11" id="KW-0010">Activator</keyword>
<dbReference type="GO" id="GO:0008270">
    <property type="term" value="F:zinc ion binding"/>
    <property type="evidence" value="ECO:0007669"/>
    <property type="project" value="InterPro"/>
</dbReference>
<dbReference type="Pfam" id="PF02805">
    <property type="entry name" value="Ada_Zn_binding"/>
    <property type="match status" value="1"/>
</dbReference>
<sequence>MDFAQRYRIVASRDRRFDGLFVTAVTSTGIYCRPSCPARTPKESNVRFYPTSAAAHEAGFRACKRCLPEAVPGGPRWNLHGETASRALSLIGDGVVDREGVTGLAARLGYSTRQLGRLLHAELGAGPLALARARRAQTARALLTSTPLPIAEIAHAAGFGSIRQCNDTVREVFGVSPTELRARAPRSAGTPDALRLRLPVREPFDAAGLLAFLAARTIEGVERIEGSRYLRALRLPRGTARIDVDLGGGPPEVRVRLEDLADLVPALARVRRLLDADADPAAVDAVLGARTPLRASVRSVPGIRLPGSVDGTEMLVRAMVGQQITVAAARTQLGRLAGRLRTTTVPDALEPFPDAATLAERGAEALRGPARRIRSILDACATVADGALDLDGDRDPAELRAELLERPGIGPWTADYLLLRLTGAPDVLLDGDAAQRAGAANLGLPWPLGAAGEAYAPWRSYLGMHLWRAAKPAPSGGRP</sequence>
<evidence type="ECO:0000256" key="9">
    <source>
        <dbReference type="ARBA" id="ARBA00023015"/>
    </source>
</evidence>
<dbReference type="RefSeq" id="WP_284230333.1">
    <property type="nucleotide sequence ID" value="NZ_BSUL01000001.1"/>
</dbReference>